<sequence length="167" mass="18114">MKVSDCPTTDVEVHIDAPPAEVWSWLLDVDLPARFSTEFQGGGWVEGAEPGLGARFRGRNSHPVAGEWETVSTVTGYEPERLFAWAVMDVTNPAASWRFELVPDGDGTILRQWAQIGPGPSNLTTIIGSMPEHEEEIVAMRLGELQANMQKTVDGIKALAESGVPTA</sequence>
<protein>
    <submittedName>
        <fullName evidence="1">Cyclase</fullName>
    </submittedName>
</protein>
<evidence type="ECO:0000313" key="2">
    <source>
        <dbReference type="Proteomes" id="UP000027345"/>
    </source>
</evidence>
<reference evidence="1 2" key="1">
    <citation type="submission" date="2014-05" db="EMBL/GenBank/DDBJ databases">
        <title>Draft genome sequence of Amycolatopsis rifamycinica DSM 46095.</title>
        <authorList>
            <person name="Lal R."/>
            <person name="Saxena A."/>
            <person name="Kumari R."/>
            <person name="Mukherjee U."/>
            <person name="Singh P."/>
            <person name="Sangwan N."/>
            <person name="Mahato N.K."/>
        </authorList>
    </citation>
    <scope>NUCLEOTIDE SEQUENCE [LARGE SCALE GENOMIC DNA]</scope>
    <source>
        <strain evidence="1 2">DSM 46095</strain>
    </source>
</reference>
<dbReference type="Proteomes" id="UP000027345">
    <property type="component" value="Unassembled WGS sequence"/>
</dbReference>
<evidence type="ECO:0000313" key="1">
    <source>
        <dbReference type="EMBL" id="KDN21630.1"/>
    </source>
</evidence>
<dbReference type="Pfam" id="PF10604">
    <property type="entry name" value="Polyketide_cyc2"/>
    <property type="match status" value="1"/>
</dbReference>
<dbReference type="STRING" id="287986.DV20_14215"/>
<dbReference type="InterPro" id="IPR019587">
    <property type="entry name" value="Polyketide_cyclase/dehydratase"/>
</dbReference>
<dbReference type="SUPFAM" id="SSF55961">
    <property type="entry name" value="Bet v1-like"/>
    <property type="match status" value="1"/>
</dbReference>
<comment type="caution">
    <text evidence="1">The sequence shown here is derived from an EMBL/GenBank/DDBJ whole genome shotgun (WGS) entry which is preliminary data.</text>
</comment>
<gene>
    <name evidence="1" type="ORF">DV20_14215</name>
</gene>
<dbReference type="eggNOG" id="COG3832">
    <property type="taxonomic scope" value="Bacteria"/>
</dbReference>
<keyword evidence="2" id="KW-1185">Reference proteome</keyword>
<accession>A0A066U3G6</accession>
<proteinExistence type="predicted"/>
<dbReference type="OrthoDB" id="3779334at2"/>
<dbReference type="InterPro" id="IPR023393">
    <property type="entry name" value="START-like_dom_sf"/>
</dbReference>
<dbReference type="AlphaFoldDB" id="A0A066U3G6"/>
<organism evidence="1 2">
    <name type="scientific">Amycolatopsis rifamycinica</name>
    <dbReference type="NCBI Taxonomy" id="287986"/>
    <lineage>
        <taxon>Bacteria</taxon>
        <taxon>Bacillati</taxon>
        <taxon>Actinomycetota</taxon>
        <taxon>Actinomycetes</taxon>
        <taxon>Pseudonocardiales</taxon>
        <taxon>Pseudonocardiaceae</taxon>
        <taxon>Amycolatopsis</taxon>
    </lineage>
</organism>
<dbReference type="Gene3D" id="3.30.530.20">
    <property type="match status" value="1"/>
</dbReference>
<name>A0A066U3G6_9PSEU</name>
<dbReference type="EMBL" id="JMQI01000027">
    <property type="protein sequence ID" value="KDN21630.1"/>
    <property type="molecule type" value="Genomic_DNA"/>
</dbReference>
<dbReference type="RefSeq" id="WP_043780191.1">
    <property type="nucleotide sequence ID" value="NZ_JMQI01000027.1"/>
</dbReference>